<organism evidence="1 2">
    <name type="scientific">Streptomyces marincola</name>
    <dbReference type="NCBI Taxonomy" id="2878388"/>
    <lineage>
        <taxon>Bacteria</taxon>
        <taxon>Bacillati</taxon>
        <taxon>Actinomycetota</taxon>
        <taxon>Actinomycetes</taxon>
        <taxon>Kitasatosporales</taxon>
        <taxon>Streptomycetaceae</taxon>
        <taxon>Streptomyces</taxon>
    </lineage>
</organism>
<dbReference type="PANTHER" id="PTHR43422:SF3">
    <property type="entry name" value="THIAMINE THIAZOLE SYNTHASE"/>
    <property type="match status" value="1"/>
</dbReference>
<dbReference type="PANTHER" id="PTHR43422">
    <property type="entry name" value="THIAMINE THIAZOLE SYNTHASE"/>
    <property type="match status" value="1"/>
</dbReference>
<dbReference type="Proteomes" id="UP000194218">
    <property type="component" value="Chromosome"/>
</dbReference>
<sequence length="455" mass="48931">MLAARVLRRHLDQVTVIERDALPDGPQHRKGLPQARHSHLLWSGGARLIDSLLPGTTERLKAAGAQRIGVYRNMVSLTSYGWQQRFPETQFLYAASRPLLDWTIRDLTLADPAITLRQRTEAVALLGDATRVTGVTIRDLDDGASTDLTADVVVDTTGRGSRLAQWLDALDVPPPQEDVVDSGITYATRVYRAPGRSAGAFPMVSVHSDYRTRQPGRFGLILPVENGQWIVTLSGTRGSEPPTDEAGFAAFAKELAHPLISELIGLATPLTPVQGSRSTANRRRYFERNSVWPGNLIALGDSVAGFNPVYGHGMSAAARSAAALDRALQRNLGTPDLATSALRGISRAVDDPWNLATAQDIFYPNCRIDADDPRLEEELNSQERFTELVCTAGLKTAPVAAAVAGVSALAAPATSLQSPAVLGALRDQTATPAPDTPTLTDEEWALATAEPLDDN</sequence>
<keyword evidence="2" id="KW-1185">Reference proteome</keyword>
<reference evidence="1 2" key="1">
    <citation type="submission" date="2017-05" db="EMBL/GenBank/DDBJ databases">
        <title>Complete genome sequence of Streptomyces sp. SCSIO 03032 revealed the diverse biosynthetic pathways for its bioactive secondary metabolites.</title>
        <authorList>
            <person name="Ma L."/>
            <person name="Zhu Y."/>
            <person name="Zhang W."/>
            <person name="Zhang G."/>
            <person name="Tian X."/>
            <person name="Zhang S."/>
            <person name="Zhang C."/>
        </authorList>
    </citation>
    <scope>NUCLEOTIDE SEQUENCE [LARGE SCALE GENOMIC DNA]</scope>
    <source>
        <strain evidence="1 2">SCSIO 03032</strain>
    </source>
</reference>
<proteinExistence type="predicted"/>
<evidence type="ECO:0000313" key="2">
    <source>
        <dbReference type="Proteomes" id="UP000194218"/>
    </source>
</evidence>
<dbReference type="SUPFAM" id="SSF51905">
    <property type="entry name" value="FAD/NAD(P)-binding domain"/>
    <property type="match status" value="1"/>
</dbReference>
<accession>A0A1W7CT17</accession>
<protein>
    <submittedName>
        <fullName evidence="1">Uncharacterized protein</fullName>
    </submittedName>
</protein>
<dbReference type="EMBL" id="CP021121">
    <property type="protein sequence ID" value="ARQ67530.1"/>
    <property type="molecule type" value="Genomic_DNA"/>
</dbReference>
<dbReference type="AlphaFoldDB" id="A0A1W7CT17"/>
<dbReference type="KEGG" id="smao:CAG99_00645"/>
<dbReference type="Gene3D" id="3.50.50.60">
    <property type="entry name" value="FAD/NAD(P)-binding domain"/>
    <property type="match status" value="1"/>
</dbReference>
<dbReference type="InterPro" id="IPR036188">
    <property type="entry name" value="FAD/NAD-bd_sf"/>
</dbReference>
<gene>
    <name evidence="1" type="ORF">CAG99_00645</name>
</gene>
<evidence type="ECO:0000313" key="1">
    <source>
        <dbReference type="EMBL" id="ARQ67530.1"/>
    </source>
</evidence>
<name>A0A1W7CT17_9ACTN</name>